<evidence type="ECO:0000256" key="4">
    <source>
        <dbReference type="ARBA" id="ARBA00023015"/>
    </source>
</evidence>
<accession>A0A401S4U9</accession>
<feature type="region of interest" description="Disordered" evidence="8">
    <location>
        <begin position="109"/>
        <end position="144"/>
    </location>
</feature>
<dbReference type="Proteomes" id="UP000287033">
    <property type="component" value="Unassembled WGS sequence"/>
</dbReference>
<comment type="subcellular location">
    <subcellularLocation>
        <location evidence="1">Nucleus</location>
    </subcellularLocation>
</comment>
<dbReference type="InterPro" id="IPR028127">
    <property type="entry name" value="Ripply_fam"/>
</dbReference>
<sequence>MDNALYCVRAKVRLACQCCRGRQAETRNPEQAHNSSAWWRPWMMTARDAEKQRPNSRGCESPSETRRPLGFQHPVRLYLPRSKAEHYLHHMGEKVLASFPVQATIHFYNDDSDTEEEEEEDDELVSCGSESENTPETARLFWKQ</sequence>
<evidence type="ECO:0000313" key="9">
    <source>
        <dbReference type="EMBL" id="GCC25423.1"/>
    </source>
</evidence>
<evidence type="ECO:0000313" key="10">
    <source>
        <dbReference type="Proteomes" id="UP000287033"/>
    </source>
</evidence>
<dbReference type="GO" id="GO:0000122">
    <property type="term" value="P:negative regulation of transcription by RNA polymerase II"/>
    <property type="evidence" value="ECO:0007669"/>
    <property type="project" value="TreeGrafter"/>
</dbReference>
<dbReference type="PANTHER" id="PTHR16770">
    <property type="entry name" value="PROTEIN RIPPLY-LIKE"/>
    <property type="match status" value="1"/>
</dbReference>
<keyword evidence="10" id="KW-1185">Reference proteome</keyword>
<comment type="caution">
    <text evidence="9">The sequence shown here is derived from an EMBL/GenBank/DDBJ whole genome shotgun (WGS) entry which is preliminary data.</text>
</comment>
<evidence type="ECO:0000256" key="5">
    <source>
        <dbReference type="ARBA" id="ARBA00023163"/>
    </source>
</evidence>
<reference evidence="9 10" key="1">
    <citation type="journal article" date="2018" name="Nat. Ecol. Evol.">
        <title>Shark genomes provide insights into elasmobranch evolution and the origin of vertebrates.</title>
        <authorList>
            <person name="Hara Y"/>
            <person name="Yamaguchi K"/>
            <person name="Onimaru K"/>
            <person name="Kadota M"/>
            <person name="Koyanagi M"/>
            <person name="Keeley SD"/>
            <person name="Tatsumi K"/>
            <person name="Tanaka K"/>
            <person name="Motone F"/>
            <person name="Kageyama Y"/>
            <person name="Nozu R"/>
            <person name="Adachi N"/>
            <person name="Nishimura O"/>
            <person name="Nakagawa R"/>
            <person name="Tanegashima C"/>
            <person name="Kiyatake I"/>
            <person name="Matsumoto R"/>
            <person name="Murakumo K"/>
            <person name="Nishida K"/>
            <person name="Terakita A"/>
            <person name="Kuratani S"/>
            <person name="Sato K"/>
            <person name="Hyodo S Kuraku.S."/>
        </authorList>
    </citation>
    <scope>NUCLEOTIDE SEQUENCE [LARGE SCALE GENOMIC DNA]</scope>
</reference>
<name>A0A401S4U9_CHIPU</name>
<dbReference type="STRING" id="137246.A0A401S4U9"/>
<keyword evidence="3" id="KW-0217">Developmental protein</keyword>
<feature type="region of interest" description="Disordered" evidence="8">
    <location>
        <begin position="49"/>
        <end position="68"/>
    </location>
</feature>
<organism evidence="9 10">
    <name type="scientific">Chiloscyllium punctatum</name>
    <name type="common">Brownbanded bambooshark</name>
    <name type="synonym">Hemiscyllium punctatum</name>
    <dbReference type="NCBI Taxonomy" id="137246"/>
    <lineage>
        <taxon>Eukaryota</taxon>
        <taxon>Metazoa</taxon>
        <taxon>Chordata</taxon>
        <taxon>Craniata</taxon>
        <taxon>Vertebrata</taxon>
        <taxon>Chondrichthyes</taxon>
        <taxon>Elasmobranchii</taxon>
        <taxon>Galeomorphii</taxon>
        <taxon>Galeoidea</taxon>
        <taxon>Orectolobiformes</taxon>
        <taxon>Hemiscylliidae</taxon>
        <taxon>Chiloscyllium</taxon>
    </lineage>
</organism>
<keyword evidence="4" id="KW-0805">Transcription regulation</keyword>
<gene>
    <name evidence="9" type="ORF">chiPu_0003833</name>
</gene>
<evidence type="ECO:0000256" key="3">
    <source>
        <dbReference type="ARBA" id="ARBA00022473"/>
    </source>
</evidence>
<dbReference type="PANTHER" id="PTHR16770:SF4">
    <property type="entry name" value="PROTEIN RIPPLY3"/>
    <property type="match status" value="1"/>
</dbReference>
<evidence type="ECO:0000256" key="6">
    <source>
        <dbReference type="ARBA" id="ARBA00023242"/>
    </source>
</evidence>
<feature type="compositionally biased region" description="Acidic residues" evidence="8">
    <location>
        <begin position="110"/>
        <end position="124"/>
    </location>
</feature>
<protein>
    <recommendedName>
        <fullName evidence="7">Protein ripply3</fullName>
    </recommendedName>
</protein>
<evidence type="ECO:0000256" key="2">
    <source>
        <dbReference type="ARBA" id="ARBA00006944"/>
    </source>
</evidence>
<dbReference type="OMA" id="WMMTARD"/>
<evidence type="ECO:0000256" key="7">
    <source>
        <dbReference type="ARBA" id="ARBA00040827"/>
    </source>
</evidence>
<proteinExistence type="inferred from homology"/>
<evidence type="ECO:0000256" key="8">
    <source>
        <dbReference type="SAM" id="MobiDB-lite"/>
    </source>
</evidence>
<dbReference type="Pfam" id="PF14998">
    <property type="entry name" value="Ripply"/>
    <property type="match status" value="1"/>
</dbReference>
<comment type="similarity">
    <text evidence="2">Belongs to the ripply family.</text>
</comment>
<dbReference type="AlphaFoldDB" id="A0A401S4U9"/>
<keyword evidence="6" id="KW-0539">Nucleus</keyword>
<dbReference type="OrthoDB" id="9905973at2759"/>
<dbReference type="EMBL" id="BEZZ01000085">
    <property type="protein sequence ID" value="GCC25423.1"/>
    <property type="molecule type" value="Genomic_DNA"/>
</dbReference>
<keyword evidence="5" id="KW-0804">Transcription</keyword>
<dbReference type="GO" id="GO:0009880">
    <property type="term" value="P:embryonic pattern specification"/>
    <property type="evidence" value="ECO:0007669"/>
    <property type="project" value="TreeGrafter"/>
</dbReference>
<evidence type="ECO:0000256" key="1">
    <source>
        <dbReference type="ARBA" id="ARBA00004123"/>
    </source>
</evidence>
<dbReference type="GO" id="GO:0005634">
    <property type="term" value="C:nucleus"/>
    <property type="evidence" value="ECO:0007669"/>
    <property type="project" value="UniProtKB-SubCell"/>
</dbReference>